<evidence type="ECO:0000256" key="11">
    <source>
        <dbReference type="RuleBase" id="RU000688"/>
    </source>
</evidence>
<keyword evidence="11" id="KW-0675">Receptor</keyword>
<dbReference type="GeneTree" id="ENSGT01150000286923"/>
<dbReference type="CDD" id="cd15421">
    <property type="entry name" value="7tmA_OR2T-like"/>
    <property type="match status" value="1"/>
</dbReference>
<protein>
    <recommendedName>
        <fullName evidence="12">Olfactory receptor</fullName>
    </recommendedName>
</protein>
<feature type="domain" description="G-protein coupled receptors family 1 profile" evidence="13">
    <location>
        <begin position="42"/>
        <end position="291"/>
    </location>
</feature>
<dbReference type="FunFam" id="1.20.1070.10:FF:000008">
    <property type="entry name" value="Olfactory receptor"/>
    <property type="match status" value="1"/>
</dbReference>
<dbReference type="PROSITE" id="PS50262">
    <property type="entry name" value="G_PROTEIN_RECEP_F1_2"/>
    <property type="match status" value="1"/>
</dbReference>
<organism evidence="14 15">
    <name type="scientific">Catagonus wagneri</name>
    <name type="common">Chacoan peccary</name>
    <dbReference type="NCBI Taxonomy" id="51154"/>
    <lineage>
        <taxon>Eukaryota</taxon>
        <taxon>Metazoa</taxon>
        <taxon>Chordata</taxon>
        <taxon>Craniata</taxon>
        <taxon>Vertebrata</taxon>
        <taxon>Euteleostomi</taxon>
        <taxon>Mammalia</taxon>
        <taxon>Eutheria</taxon>
        <taxon>Laurasiatheria</taxon>
        <taxon>Artiodactyla</taxon>
        <taxon>Suina</taxon>
        <taxon>Tayassuidae</taxon>
        <taxon>Catagonus</taxon>
    </lineage>
</organism>
<evidence type="ECO:0000256" key="8">
    <source>
        <dbReference type="ARBA" id="ARBA00023040"/>
    </source>
</evidence>
<keyword evidence="3 12" id="KW-1003">Cell membrane</keyword>
<dbReference type="Ensembl" id="ENSCWAT00000013450.1">
    <property type="protein sequence ID" value="ENSCWAP00000012372.1"/>
    <property type="gene ID" value="ENSCWAG00000009697.1"/>
</dbReference>
<feature type="transmembrane region" description="Helical" evidence="12">
    <location>
        <begin position="99"/>
        <end position="121"/>
    </location>
</feature>
<name>A0A8C3WD87_9CETA</name>
<evidence type="ECO:0000256" key="4">
    <source>
        <dbReference type="ARBA" id="ARBA00022606"/>
    </source>
</evidence>
<evidence type="ECO:0000313" key="14">
    <source>
        <dbReference type="Ensembl" id="ENSCWAP00000012372.1"/>
    </source>
</evidence>
<evidence type="ECO:0000256" key="5">
    <source>
        <dbReference type="ARBA" id="ARBA00022692"/>
    </source>
</evidence>
<keyword evidence="5 11" id="KW-0812">Transmembrane</keyword>
<dbReference type="InterPro" id="IPR000276">
    <property type="entry name" value="GPCR_Rhodpsn"/>
</dbReference>
<feature type="transmembrane region" description="Helical" evidence="12">
    <location>
        <begin position="201"/>
        <end position="226"/>
    </location>
</feature>
<reference evidence="14" key="2">
    <citation type="submission" date="2025-09" db="UniProtKB">
        <authorList>
            <consortium name="Ensembl"/>
        </authorList>
    </citation>
    <scope>IDENTIFICATION</scope>
</reference>
<dbReference type="PRINTS" id="PR00237">
    <property type="entry name" value="GPCRRHODOPSN"/>
</dbReference>
<keyword evidence="15" id="KW-1185">Reference proteome</keyword>
<evidence type="ECO:0000256" key="9">
    <source>
        <dbReference type="ARBA" id="ARBA00023136"/>
    </source>
</evidence>
<dbReference type="GO" id="GO:0005886">
    <property type="term" value="C:plasma membrane"/>
    <property type="evidence" value="ECO:0007669"/>
    <property type="project" value="UniProtKB-SubCell"/>
</dbReference>
<evidence type="ECO:0000256" key="2">
    <source>
        <dbReference type="ARBA" id="ARBA00004651"/>
    </source>
</evidence>
<reference evidence="14" key="1">
    <citation type="submission" date="2025-08" db="UniProtKB">
        <authorList>
            <consortium name="Ensembl"/>
        </authorList>
    </citation>
    <scope>IDENTIFICATION</scope>
</reference>
<sequence length="342" mass="38809">MEKWNNRTTGNDFVLLGLFHQMKAPELLFTFIFLVFLMALIVNVMMMILIWLNSHLHTPMYFLLSQLSLMDLLYISTFVPKIVIDFLSGRNNISFTNCGIQLFLFTTLVGAECLLLAVMAYDRYVAICHPLHYSILMRPTVCAFMVAGAWLGALLNALIHVVYVMNLPYCGSREIQHFFCEIPALLELVCADTSLYENGLFISGAVFLLLPISAIMASYGQILSTVLKLGLNMGMRKALTTCSSHIIVVTLFYGTAISKYFLPKSYHTVEQDKLVSIFYTILTPMLNPLIYSLRNKEMAGALRKVLGRKITIENRRKNGPWLQKDFTITEKKNVQQINCTLP</sequence>
<dbReference type="PANTHER" id="PTHR26453">
    <property type="entry name" value="OLFACTORY RECEPTOR"/>
    <property type="match status" value="1"/>
</dbReference>
<evidence type="ECO:0000313" key="15">
    <source>
        <dbReference type="Proteomes" id="UP000694540"/>
    </source>
</evidence>
<feature type="transmembrane region" description="Helical" evidence="12">
    <location>
        <begin position="59"/>
        <end position="79"/>
    </location>
</feature>
<keyword evidence="10 11" id="KW-0807">Transducer</keyword>
<dbReference type="InterPro" id="IPR000725">
    <property type="entry name" value="Olfact_rcpt"/>
</dbReference>
<evidence type="ECO:0000256" key="1">
    <source>
        <dbReference type="ARBA" id="ARBA00003929"/>
    </source>
</evidence>
<keyword evidence="6 12" id="KW-0552">Olfaction</keyword>
<dbReference type="AlphaFoldDB" id="A0A8C3WD87"/>
<keyword evidence="9 12" id="KW-0472">Membrane</keyword>
<comment type="similarity">
    <text evidence="11">Belongs to the G-protein coupled receptor 1 family.</text>
</comment>
<dbReference type="SUPFAM" id="SSF81321">
    <property type="entry name" value="Family A G protein-coupled receptor-like"/>
    <property type="match status" value="1"/>
</dbReference>
<accession>A0A8C3WD87</accession>
<dbReference type="InterPro" id="IPR017452">
    <property type="entry name" value="GPCR_Rhodpsn_7TM"/>
</dbReference>
<comment type="function">
    <text evidence="1">Putative odorant or sperm cell receptor.</text>
</comment>
<proteinExistence type="inferred from homology"/>
<dbReference type="PROSITE" id="PS00237">
    <property type="entry name" value="G_PROTEIN_RECEP_F1_1"/>
    <property type="match status" value="1"/>
</dbReference>
<dbReference type="GO" id="GO:0004930">
    <property type="term" value="F:G protein-coupled receptor activity"/>
    <property type="evidence" value="ECO:0007669"/>
    <property type="project" value="UniProtKB-KW"/>
</dbReference>
<feature type="transmembrane region" description="Helical" evidence="12">
    <location>
        <begin position="141"/>
        <end position="163"/>
    </location>
</feature>
<keyword evidence="8 11" id="KW-0297">G-protein coupled receptor</keyword>
<evidence type="ECO:0000256" key="10">
    <source>
        <dbReference type="ARBA" id="ARBA00023224"/>
    </source>
</evidence>
<dbReference type="Proteomes" id="UP000694540">
    <property type="component" value="Unplaced"/>
</dbReference>
<dbReference type="Pfam" id="PF13853">
    <property type="entry name" value="7tm_4"/>
    <property type="match status" value="1"/>
</dbReference>
<keyword evidence="7 12" id="KW-1133">Transmembrane helix</keyword>
<evidence type="ECO:0000256" key="3">
    <source>
        <dbReference type="ARBA" id="ARBA00022475"/>
    </source>
</evidence>
<dbReference type="GO" id="GO:0004984">
    <property type="term" value="F:olfactory receptor activity"/>
    <property type="evidence" value="ECO:0007669"/>
    <property type="project" value="InterPro"/>
</dbReference>
<evidence type="ECO:0000256" key="6">
    <source>
        <dbReference type="ARBA" id="ARBA00022725"/>
    </source>
</evidence>
<feature type="transmembrane region" description="Helical" evidence="12">
    <location>
        <begin position="27"/>
        <end position="52"/>
    </location>
</feature>
<keyword evidence="4 12" id="KW-0716">Sensory transduction</keyword>
<evidence type="ECO:0000256" key="12">
    <source>
        <dbReference type="RuleBase" id="RU363047"/>
    </source>
</evidence>
<comment type="subcellular location">
    <subcellularLocation>
        <location evidence="2 12">Cell membrane</location>
        <topology evidence="2 12">Multi-pass membrane protein</topology>
    </subcellularLocation>
</comment>
<dbReference type="PRINTS" id="PR00245">
    <property type="entry name" value="OLFACTORYR"/>
</dbReference>
<feature type="transmembrane region" description="Helical" evidence="12">
    <location>
        <begin position="274"/>
        <end position="293"/>
    </location>
</feature>
<dbReference type="Gene3D" id="1.20.1070.10">
    <property type="entry name" value="Rhodopsin 7-helix transmembrane proteins"/>
    <property type="match status" value="1"/>
</dbReference>
<feature type="transmembrane region" description="Helical" evidence="12">
    <location>
        <begin position="238"/>
        <end position="262"/>
    </location>
</feature>
<evidence type="ECO:0000259" key="13">
    <source>
        <dbReference type="PROSITE" id="PS50262"/>
    </source>
</evidence>
<evidence type="ECO:0000256" key="7">
    <source>
        <dbReference type="ARBA" id="ARBA00022989"/>
    </source>
</evidence>